<dbReference type="AlphaFoldDB" id="A0ABD5R8C7"/>
<dbReference type="Gene3D" id="2.60.40.650">
    <property type="match status" value="1"/>
</dbReference>
<evidence type="ECO:0000259" key="3">
    <source>
        <dbReference type="Pfam" id="PF00174"/>
    </source>
</evidence>
<feature type="transmembrane region" description="Helical" evidence="2">
    <location>
        <begin position="132"/>
        <end position="153"/>
    </location>
</feature>
<dbReference type="InterPro" id="IPR005066">
    <property type="entry name" value="MoCF_OxRdtse_dimer"/>
</dbReference>
<accession>A0ABD5R8C7</accession>
<dbReference type="SUPFAM" id="SSF56524">
    <property type="entry name" value="Oxidoreductase molybdopterin-binding domain"/>
    <property type="match status" value="1"/>
</dbReference>
<dbReference type="EMBL" id="JBHSKX010000001">
    <property type="protein sequence ID" value="MFC5366214.1"/>
    <property type="molecule type" value="Genomic_DNA"/>
</dbReference>
<evidence type="ECO:0000313" key="5">
    <source>
        <dbReference type="EMBL" id="MFC5366214.1"/>
    </source>
</evidence>
<dbReference type="Pfam" id="PF00174">
    <property type="entry name" value="Oxidored_molyb"/>
    <property type="match status" value="1"/>
</dbReference>
<dbReference type="PANTHER" id="PTHR19372">
    <property type="entry name" value="SULFITE REDUCTASE"/>
    <property type="match status" value="1"/>
</dbReference>
<keyword evidence="2" id="KW-1133">Transmembrane helix</keyword>
<dbReference type="RefSeq" id="WP_227228433.1">
    <property type="nucleotide sequence ID" value="NZ_JAJCVJ010000001.1"/>
</dbReference>
<keyword evidence="6" id="KW-1185">Reference proteome</keyword>
<protein>
    <submittedName>
        <fullName evidence="5">Molybdopterin-dependent oxidoreductase</fullName>
    </submittedName>
</protein>
<comment type="caution">
    <text evidence="5">The sequence shown here is derived from an EMBL/GenBank/DDBJ whole genome shotgun (WGS) entry which is preliminary data.</text>
</comment>
<reference evidence="5 6" key="1">
    <citation type="journal article" date="2019" name="Int. J. Syst. Evol. Microbiol.">
        <title>The Global Catalogue of Microorganisms (GCM) 10K type strain sequencing project: providing services to taxonomists for standard genome sequencing and annotation.</title>
        <authorList>
            <consortium name="The Broad Institute Genomics Platform"/>
            <consortium name="The Broad Institute Genome Sequencing Center for Infectious Disease"/>
            <person name="Wu L."/>
            <person name="Ma J."/>
        </authorList>
    </citation>
    <scope>NUCLEOTIDE SEQUENCE [LARGE SCALE GENOMIC DNA]</scope>
    <source>
        <strain evidence="5 6">CGMCC 1.12237</strain>
    </source>
</reference>
<feature type="domain" description="Oxidoreductase molybdopterin-binding" evidence="3">
    <location>
        <begin position="237"/>
        <end position="384"/>
    </location>
</feature>
<evidence type="ECO:0000256" key="1">
    <source>
        <dbReference type="SAM" id="MobiDB-lite"/>
    </source>
</evidence>
<feature type="region of interest" description="Disordered" evidence="1">
    <location>
        <begin position="486"/>
        <end position="514"/>
    </location>
</feature>
<feature type="compositionally biased region" description="Basic and acidic residues" evidence="1">
    <location>
        <begin position="486"/>
        <end position="498"/>
    </location>
</feature>
<evidence type="ECO:0000313" key="6">
    <source>
        <dbReference type="Proteomes" id="UP001596201"/>
    </source>
</evidence>
<dbReference type="Proteomes" id="UP001596201">
    <property type="component" value="Unassembled WGS sequence"/>
</dbReference>
<keyword evidence="2" id="KW-0472">Membrane</keyword>
<dbReference type="InterPro" id="IPR000572">
    <property type="entry name" value="OxRdtase_Mopterin-bd_dom"/>
</dbReference>
<organism evidence="5 6">
    <name type="scientific">Salinirubrum litoreum</name>
    <dbReference type="NCBI Taxonomy" id="1126234"/>
    <lineage>
        <taxon>Archaea</taxon>
        <taxon>Methanobacteriati</taxon>
        <taxon>Methanobacteriota</taxon>
        <taxon>Stenosarchaea group</taxon>
        <taxon>Halobacteria</taxon>
        <taxon>Halobacteriales</taxon>
        <taxon>Haloferacaceae</taxon>
        <taxon>Salinirubrum</taxon>
    </lineage>
</organism>
<sequence>MSRADRLPSPWTLLIALAGGFAAVGASYAVVGGTPAFVATPISRGVTAVTPGAVITWAIQNLGSLGQQGAFLGALVLTVGLFATIALAGILAGRRFGTSDTGPRSPTALALATTGVGSLAVAVLLVGPTASALAAAVAGTAVVAVGVRGRRVVGAEPASVSRRRAIQAGIGGLAVAGIGSALGRQAGRGTTTENDVADATTANLLRIAEDRTIPIAGIDGLLSGPGFYEVDINSVDPNLSADDWTLSITGAVEAEAEVSYADLRAYEPEHRFVSLRCVGEPLNGKKLDNALWTGVPLVEVIEDATGHPLPDECCVMLRADDDFYEEFPVSALEDGFLAYGMDGARLPRGHGYPVRALIPGHWGEINVKWLTEIEILEDPADGYWEKRGWHGTGPVETVAKLHAVNRLDDGRIEVAGHAYAGTRGISRVEVSTDGGETWSDAELSARLPGAFRGGEQLRETAQDAWRQWHYVYEADEPHEVVVRATDAEGRLQPEEQRKSFPSGATGWVSQQVEP</sequence>
<evidence type="ECO:0000259" key="4">
    <source>
        <dbReference type="Pfam" id="PF03404"/>
    </source>
</evidence>
<feature type="domain" description="Moybdenum cofactor oxidoreductase dimerisation" evidence="4">
    <location>
        <begin position="409"/>
        <end position="497"/>
    </location>
</feature>
<name>A0ABD5R8C7_9EURY</name>
<dbReference type="SUPFAM" id="SSF81296">
    <property type="entry name" value="E set domains"/>
    <property type="match status" value="1"/>
</dbReference>
<dbReference type="Pfam" id="PF03404">
    <property type="entry name" value="Mo-co_dimer"/>
    <property type="match status" value="1"/>
</dbReference>
<dbReference type="InterPro" id="IPR014756">
    <property type="entry name" value="Ig_E-set"/>
</dbReference>
<dbReference type="Gene3D" id="3.90.420.10">
    <property type="entry name" value="Oxidoreductase, molybdopterin-binding domain"/>
    <property type="match status" value="1"/>
</dbReference>
<proteinExistence type="predicted"/>
<feature type="transmembrane region" description="Helical" evidence="2">
    <location>
        <begin position="70"/>
        <end position="93"/>
    </location>
</feature>
<dbReference type="InterPro" id="IPR036374">
    <property type="entry name" value="OxRdtase_Mopterin-bd_sf"/>
</dbReference>
<keyword evidence="2" id="KW-0812">Transmembrane</keyword>
<evidence type="ECO:0000256" key="2">
    <source>
        <dbReference type="SAM" id="Phobius"/>
    </source>
</evidence>
<dbReference type="PANTHER" id="PTHR19372:SF7">
    <property type="entry name" value="SULFITE OXIDASE, MITOCHONDRIAL"/>
    <property type="match status" value="1"/>
</dbReference>
<gene>
    <name evidence="5" type="ORF">ACFPJ5_04640</name>
</gene>